<dbReference type="PANTHER" id="PTHR10166:SF66">
    <property type="entry name" value="VWFA AND CACHE DOMAIN-CONTAINING PROTEIN CG16868"/>
    <property type="match status" value="1"/>
</dbReference>
<keyword evidence="2" id="KW-1133">Transmembrane helix</keyword>
<comment type="caution">
    <text evidence="5">The sequence shown here is derived from an EMBL/GenBank/DDBJ whole genome shotgun (WGS) entry which is preliminary data.</text>
</comment>
<organism evidence="5 6">
    <name type="scientific">Armadillidium nasatum</name>
    <dbReference type="NCBI Taxonomy" id="96803"/>
    <lineage>
        <taxon>Eukaryota</taxon>
        <taxon>Metazoa</taxon>
        <taxon>Ecdysozoa</taxon>
        <taxon>Arthropoda</taxon>
        <taxon>Crustacea</taxon>
        <taxon>Multicrustacea</taxon>
        <taxon>Malacostraca</taxon>
        <taxon>Eumalacostraca</taxon>
        <taxon>Peracarida</taxon>
        <taxon>Isopoda</taxon>
        <taxon>Oniscidea</taxon>
        <taxon>Crinocheta</taxon>
        <taxon>Armadillidiidae</taxon>
        <taxon>Armadillidium</taxon>
    </lineage>
</organism>
<proteinExistence type="predicted"/>
<name>A0A5N5SSY9_9CRUS</name>
<dbReference type="SUPFAM" id="SSF103190">
    <property type="entry name" value="Sensory domain-like"/>
    <property type="match status" value="2"/>
</dbReference>
<gene>
    <name evidence="5" type="primary">Cachd1</name>
    <name evidence="5" type="ORF">Anas_08110</name>
</gene>
<evidence type="ECO:0000313" key="6">
    <source>
        <dbReference type="Proteomes" id="UP000326759"/>
    </source>
</evidence>
<evidence type="ECO:0000256" key="2">
    <source>
        <dbReference type="SAM" id="Phobius"/>
    </source>
</evidence>
<dbReference type="Gene3D" id="3.30.450.20">
    <property type="entry name" value="PAS domain"/>
    <property type="match status" value="3"/>
</dbReference>
<protein>
    <submittedName>
        <fullName evidence="5">VWFA and cache domain-containing protein 1</fullName>
    </submittedName>
</protein>
<dbReference type="InterPro" id="IPR029151">
    <property type="entry name" value="Sensor-like_sf"/>
</dbReference>
<keyword evidence="6" id="KW-1185">Reference proteome</keyword>
<feature type="region of interest" description="Disordered" evidence="1">
    <location>
        <begin position="1370"/>
        <end position="1389"/>
    </location>
</feature>
<feature type="transmembrane region" description="Helical" evidence="2">
    <location>
        <begin position="1118"/>
        <end position="1139"/>
    </location>
</feature>
<feature type="domain" description="VWFA" evidence="4">
    <location>
        <begin position="324"/>
        <end position="533"/>
    </location>
</feature>
<dbReference type="InterPro" id="IPR051173">
    <property type="entry name" value="Ca_channel_alpha-2/delta"/>
</dbReference>
<feature type="chain" id="PRO_5024321170" evidence="3">
    <location>
        <begin position="19"/>
        <end position="1461"/>
    </location>
</feature>
<evidence type="ECO:0000256" key="1">
    <source>
        <dbReference type="SAM" id="MobiDB-lite"/>
    </source>
</evidence>
<dbReference type="GO" id="GO:0005245">
    <property type="term" value="F:voltage-gated calcium channel activity"/>
    <property type="evidence" value="ECO:0007669"/>
    <property type="project" value="TreeGrafter"/>
</dbReference>
<dbReference type="Proteomes" id="UP000326759">
    <property type="component" value="Unassembled WGS sequence"/>
</dbReference>
<dbReference type="PANTHER" id="PTHR10166">
    <property type="entry name" value="VOLTAGE-DEPENDENT CALCIUM CHANNEL SUBUNIT ALPHA-2/DELTA-RELATED"/>
    <property type="match status" value="1"/>
</dbReference>
<feature type="transmembrane region" description="Helical" evidence="2">
    <location>
        <begin position="196"/>
        <end position="213"/>
    </location>
</feature>
<keyword evidence="3" id="KW-0732">Signal</keyword>
<dbReference type="EMBL" id="SEYY01020412">
    <property type="protein sequence ID" value="KAB7497323.1"/>
    <property type="molecule type" value="Genomic_DNA"/>
</dbReference>
<sequence>MRNMIYLLFICSFIKANGHQMNSSLDYVGSEESYQRVPSFYNSREISDKEILPFHSLRLNKGAIDVENYTDSKVSFLDRAAALSIQLRQMANTELGVTNLQDIFNSLRYVTVKKDEEKELTKMVQSLDEKLKLYSTLLEEMAVIVKLSFEKFENERLWSNREKSDGEILDYEVGIELGKKAKQYEYYPCCIIPDHYLILFFAQFILIVIFYLLKYAYLSEPFDCLSTTHFGTKVNLDLWCDSGLEHDRLMNEDFIFFTPPKLTEVFSLNLQLHPNLKWQFFMSASGVHTEYPAHRSGTSVGSDCGQSSRHHHIYEKTVRPNGRNIVLLFDVGHTMRPRLLLTSKALGHYIIDTLAPKDNIAMVGIAESEIFPSPSCLNTLRSASHDVKRSLRHFVDYLEIQDVPTNHSLGLESALNIISSWPIRQGGSSKRQSVLIIYITRGILGELSEMEQVLRVTARKIDEISARVYISAFGLGIPQNEPSTQTQFLDTLAKQDYGRFGILTRKGSHHGEVIPISATLRVAPIVRNFYNVVEPPNLNPNVTISDPYWDSQSNGMVVTLSKVVYEEGNIIGILGFDFSLSYFLDEASHYSLQDNSYVFVVNRKGNALSHPKMGRPETWSQPLLSTPVTRLETSTTFHHLAPNVLMLPSGHKRSKRNSKREREYWWRRNDDFGWIFILSVPSERPPLKILSSNIDPLPSYALFHRLDLLSPQEAKVCRHFNQMGTLDGPALFLSAGAYQSPSTHMARSFRNSNSESSIMAYLMDSSQLLSNPGLKEGIKESASALYQISTLWQSLQMDSKLQKYIVRRYGATFQGVSITHPGTLMDVSYDPKSQEWFVKAVENAGKVVVSPPFLDPGGGGRIVTVSHTVYEGKSAALHSPDDPIQAVLAADFTMGYWHKLLVDIEPQCATNIYFKGTGFINGSFRKVNRDETAVPFLFFKRFGVPTIGKDQANVDRLCLNCQLMESAACECPCECPLPSEPCAFRGLSLQDSTDEWKSLTSKASWLAAIGGSEWREAYVSCPRSVETPKPLHYGVGMLSQLDVCVPVVCDTHMSIHSCLGVINCVWCVLESDGTTPIEYPYCTQAHNCYGGIRGGPSPYPPGLSPLPHSKERGPSLPVGPVAGGVMAVFVVMGLAIYFYRSYVGARSSSRNYPSNTSRILPGVKSSCSFLMTIKDKQVQFNCDTFFHLLLVEDIKMATSLKLSIFGAAWLSYKPVLYFNCDTLKSKLTMITYIKLTIIVTVQRSHINLFLLIAIFVQHIARVGLRRAELFALALSMTLVIYRIMALAVDKMYTIFCNSRSALLALRNRFAISTNGHLHPETLHLVHLLKKSLPFWFSHPTSTYDGIISASAAATISPYRMNPGYRRPVPNAGESSDHGYSTMTPHDESENLTYTDLAGSSLFPSSSANYGWPSSESESNFHLPNHYSNQSTFASHSKLSSPKKIGPNKVIVPVTVHMVDSV</sequence>
<evidence type="ECO:0000313" key="5">
    <source>
        <dbReference type="EMBL" id="KAB7497323.1"/>
    </source>
</evidence>
<accession>A0A5N5SSY9</accession>
<evidence type="ECO:0000259" key="4">
    <source>
        <dbReference type="PROSITE" id="PS50234"/>
    </source>
</evidence>
<dbReference type="OrthoDB" id="2150145at2759"/>
<reference evidence="5 6" key="1">
    <citation type="journal article" date="2019" name="PLoS Biol.">
        <title>Sex chromosomes control vertical transmission of feminizing Wolbachia symbionts in an isopod.</title>
        <authorList>
            <person name="Becking T."/>
            <person name="Chebbi M.A."/>
            <person name="Giraud I."/>
            <person name="Moumen B."/>
            <person name="Laverre T."/>
            <person name="Caubet Y."/>
            <person name="Peccoud J."/>
            <person name="Gilbert C."/>
            <person name="Cordaux R."/>
        </authorList>
    </citation>
    <scope>NUCLEOTIDE SEQUENCE [LARGE SCALE GENOMIC DNA]</scope>
    <source>
        <strain evidence="5">ANa2</strain>
        <tissue evidence="5">Whole body excluding digestive tract and cuticle</tissue>
    </source>
</reference>
<keyword evidence="2" id="KW-0812">Transmembrane</keyword>
<dbReference type="CDD" id="cd18774">
    <property type="entry name" value="PDC2_HK_sensor"/>
    <property type="match status" value="1"/>
</dbReference>
<keyword evidence="2" id="KW-0472">Membrane</keyword>
<dbReference type="PROSITE" id="PS50234">
    <property type="entry name" value="VWFA"/>
    <property type="match status" value="1"/>
</dbReference>
<feature type="signal peptide" evidence="3">
    <location>
        <begin position="1"/>
        <end position="18"/>
    </location>
</feature>
<dbReference type="GO" id="GO:0005891">
    <property type="term" value="C:voltage-gated calcium channel complex"/>
    <property type="evidence" value="ECO:0007669"/>
    <property type="project" value="TreeGrafter"/>
</dbReference>
<dbReference type="InterPro" id="IPR002035">
    <property type="entry name" value="VWF_A"/>
</dbReference>
<evidence type="ECO:0000256" key="3">
    <source>
        <dbReference type="SAM" id="SignalP"/>
    </source>
</evidence>
<feature type="transmembrane region" description="Helical" evidence="2">
    <location>
        <begin position="1269"/>
        <end position="1288"/>
    </location>
</feature>